<dbReference type="InterPro" id="IPR040921">
    <property type="entry name" value="Peptidase_S66C"/>
</dbReference>
<dbReference type="PANTHER" id="PTHR30237:SF2">
    <property type="entry name" value="MUREIN TETRAPEPTIDE CARBOXYPEPTIDASE"/>
    <property type="match status" value="1"/>
</dbReference>
<feature type="active site" description="Charge relay system" evidence="6">
    <location>
        <position position="275"/>
    </location>
</feature>
<dbReference type="SUPFAM" id="SSF141986">
    <property type="entry name" value="LD-carboxypeptidase A C-terminal domain-like"/>
    <property type="match status" value="1"/>
</dbReference>
<dbReference type="RefSeq" id="WP_246913090.1">
    <property type="nucleotide sequence ID" value="NZ_JALJRB010000025.1"/>
</dbReference>
<proteinExistence type="inferred from homology"/>
<dbReference type="InterPro" id="IPR003507">
    <property type="entry name" value="S66_fam"/>
</dbReference>
<evidence type="ECO:0000313" key="9">
    <source>
        <dbReference type="EMBL" id="MCJ8502381.1"/>
    </source>
</evidence>
<evidence type="ECO:0000259" key="8">
    <source>
        <dbReference type="Pfam" id="PF17676"/>
    </source>
</evidence>
<comment type="similarity">
    <text evidence="1">Belongs to the peptidase S66 family.</text>
</comment>
<dbReference type="CDD" id="cd07025">
    <property type="entry name" value="Peptidase_S66"/>
    <property type="match status" value="1"/>
</dbReference>
<keyword evidence="5" id="KW-0720">Serine protease</keyword>
<evidence type="ECO:0000256" key="2">
    <source>
        <dbReference type="ARBA" id="ARBA00022645"/>
    </source>
</evidence>
<dbReference type="InterPro" id="IPR027461">
    <property type="entry name" value="Carboxypeptidase_A_C_sf"/>
</dbReference>
<dbReference type="GO" id="GO:0004180">
    <property type="term" value="F:carboxypeptidase activity"/>
    <property type="evidence" value="ECO:0007669"/>
    <property type="project" value="UniProtKB-KW"/>
</dbReference>
<dbReference type="Proteomes" id="UP001165427">
    <property type="component" value="Unassembled WGS sequence"/>
</dbReference>
<dbReference type="Gene3D" id="3.50.30.60">
    <property type="entry name" value="LD-carboxypeptidase A C-terminal domain-like"/>
    <property type="match status" value="1"/>
</dbReference>
<dbReference type="PIRSF" id="PIRSF028757">
    <property type="entry name" value="LD-carboxypeptidase"/>
    <property type="match status" value="1"/>
</dbReference>
<dbReference type="Pfam" id="PF02016">
    <property type="entry name" value="Peptidase_S66"/>
    <property type="match status" value="1"/>
</dbReference>
<keyword evidence="10" id="KW-1185">Reference proteome</keyword>
<name>A0AA41UM90_9BACT</name>
<evidence type="ECO:0000256" key="3">
    <source>
        <dbReference type="ARBA" id="ARBA00022670"/>
    </source>
</evidence>
<comment type="caution">
    <text evidence="9">The sequence shown here is derived from an EMBL/GenBank/DDBJ whole genome shotgun (WGS) entry which is preliminary data.</text>
</comment>
<organism evidence="9 10">
    <name type="scientific">Desulfatitalea alkaliphila</name>
    <dbReference type="NCBI Taxonomy" id="2929485"/>
    <lineage>
        <taxon>Bacteria</taxon>
        <taxon>Pseudomonadati</taxon>
        <taxon>Thermodesulfobacteriota</taxon>
        <taxon>Desulfobacteria</taxon>
        <taxon>Desulfobacterales</taxon>
        <taxon>Desulfosarcinaceae</taxon>
        <taxon>Desulfatitalea</taxon>
    </lineage>
</organism>
<dbReference type="AlphaFoldDB" id="A0AA41UM90"/>
<dbReference type="InterPro" id="IPR027478">
    <property type="entry name" value="LdcA_N"/>
</dbReference>
<evidence type="ECO:0000256" key="6">
    <source>
        <dbReference type="PIRSR" id="PIRSR028757-1"/>
    </source>
</evidence>
<evidence type="ECO:0000259" key="7">
    <source>
        <dbReference type="Pfam" id="PF02016"/>
    </source>
</evidence>
<feature type="domain" description="LD-carboxypeptidase N-terminal" evidence="7">
    <location>
        <begin position="20"/>
        <end position="136"/>
    </location>
</feature>
<reference evidence="9" key="1">
    <citation type="submission" date="2022-04" db="EMBL/GenBank/DDBJ databases">
        <title>Desulfatitalea alkaliphila sp. nov., a novel anaerobic sulfate-reducing bacterium isolated from terrestrial mud volcano, Taman Peninsula, Russia.</title>
        <authorList>
            <person name="Khomyakova M.A."/>
            <person name="Merkel A.Y."/>
            <person name="Slobodkin A.I."/>
        </authorList>
    </citation>
    <scope>NUCLEOTIDE SEQUENCE</scope>
    <source>
        <strain evidence="9">M08but</strain>
    </source>
</reference>
<protein>
    <submittedName>
        <fullName evidence="9">LD-carboxypeptidase</fullName>
    </submittedName>
</protein>
<feature type="active site" description="Charge relay system" evidence="6">
    <location>
        <position position="210"/>
    </location>
</feature>
<dbReference type="Pfam" id="PF17676">
    <property type="entry name" value="Peptidase_S66C"/>
    <property type="match status" value="1"/>
</dbReference>
<keyword evidence="2" id="KW-0121">Carboxypeptidase</keyword>
<dbReference type="InterPro" id="IPR040449">
    <property type="entry name" value="Peptidase_S66_N"/>
</dbReference>
<dbReference type="GO" id="GO:0006508">
    <property type="term" value="P:proteolysis"/>
    <property type="evidence" value="ECO:0007669"/>
    <property type="project" value="UniProtKB-KW"/>
</dbReference>
<sequence length="315" mass="33148">MLSEPSARRKPNALEPGDTIGIVAPASPFSVPDLARGVALLHAMGFATRLSGDLFARQGCLAGSDALRAAQLHTMFADDAVHAIMCARGGYGGLRLLQSLDYALIAAHPKPFIGFSDTTALHQAIRLKTGLVTFHGPMVCSLEPSDAAAGSALQQMLQAVAMGPPRIAGLRTLRPGRGEGILVGGNLSTLCSLIGTPFAQSYHGCVLFLEDRGERPYRIDRMLVQMKLAGCFEGLAGLVLGSFSDCGAGEEIDAIVRQLFDDRPIPIMTGLAAGHQNPNRTLPLGVTVVLDAGSGTLRFEEAATVQKPDRISSHV</sequence>
<accession>A0AA41UM90</accession>
<evidence type="ECO:0000256" key="4">
    <source>
        <dbReference type="ARBA" id="ARBA00022801"/>
    </source>
</evidence>
<gene>
    <name evidence="9" type="ORF">MRX98_17495</name>
</gene>
<dbReference type="SUPFAM" id="SSF52317">
    <property type="entry name" value="Class I glutamine amidotransferase-like"/>
    <property type="match status" value="1"/>
</dbReference>
<dbReference type="InterPro" id="IPR029062">
    <property type="entry name" value="Class_I_gatase-like"/>
</dbReference>
<evidence type="ECO:0000256" key="1">
    <source>
        <dbReference type="ARBA" id="ARBA00010233"/>
    </source>
</evidence>
<keyword evidence="3" id="KW-0645">Protease</keyword>
<feature type="active site" description="Nucleophile" evidence="6">
    <location>
        <position position="116"/>
    </location>
</feature>
<dbReference type="EMBL" id="JALJRB010000025">
    <property type="protein sequence ID" value="MCJ8502381.1"/>
    <property type="molecule type" value="Genomic_DNA"/>
</dbReference>
<dbReference type="Gene3D" id="3.40.50.10740">
    <property type="entry name" value="Class I glutamine amidotransferase-like"/>
    <property type="match status" value="1"/>
</dbReference>
<feature type="domain" description="LD-carboxypeptidase C-terminal" evidence="8">
    <location>
        <begin position="179"/>
        <end position="289"/>
    </location>
</feature>
<evidence type="ECO:0000313" key="10">
    <source>
        <dbReference type="Proteomes" id="UP001165427"/>
    </source>
</evidence>
<keyword evidence="4" id="KW-0378">Hydrolase</keyword>
<evidence type="ECO:0000256" key="5">
    <source>
        <dbReference type="ARBA" id="ARBA00022825"/>
    </source>
</evidence>
<dbReference type="GO" id="GO:0008236">
    <property type="term" value="F:serine-type peptidase activity"/>
    <property type="evidence" value="ECO:0007669"/>
    <property type="project" value="UniProtKB-KW"/>
</dbReference>
<dbReference type="PANTHER" id="PTHR30237">
    <property type="entry name" value="MURAMOYLTETRAPEPTIDE CARBOXYPEPTIDASE"/>
    <property type="match status" value="1"/>
</dbReference>